<evidence type="ECO:0000313" key="10">
    <source>
        <dbReference type="EMBL" id="KAK0512928.1"/>
    </source>
</evidence>
<dbReference type="GO" id="GO:0005829">
    <property type="term" value="C:cytosol"/>
    <property type="evidence" value="ECO:0007669"/>
    <property type="project" value="TreeGrafter"/>
</dbReference>
<dbReference type="GO" id="GO:0005634">
    <property type="term" value="C:nucleus"/>
    <property type="evidence" value="ECO:0007669"/>
    <property type="project" value="UniProtKB-SubCell"/>
</dbReference>
<evidence type="ECO:0000256" key="4">
    <source>
        <dbReference type="ARBA" id="ARBA00022670"/>
    </source>
</evidence>
<sequence length="855" mass="94851">MSTMNRLLSRKDKHRHGTSKENVMSSPTSKPSSASTSIHASSTRSRQSSGSSFSSVSLAFPDLRAKRSPRLQATDGTVECSSTDRGTFLLQPKSNGGPFNGLFVTDGERKYIQKDEEKKIKQILHRLGRAGITPFKEQDVSYVLNAAYASGNTDKAYELIVLLNDSEEGIIQSYDPNIKLLGAINREGVTCYLDALLFAMFARLGSFEAMLYKNFEDPPRKRLATLLRLWVNTLRAGKLITTDITKQIQLQLANCGWKEAAEVCQQDASEAFTFITSTLALPLLTLKMDIFHTGKEDVSDDHKFVNERLLELAIPDTPEDGHVITLEECLELYFNNKIEVKRYLDLLERRNTLNSVRSRRSVDSAKAHASHVEVADLGDASESSSPTSMHMQSELPIRPPFPRHRAPSIIQENYVPEKKGTADGYPAIDDGSPSTGRVRKEVMMPAWQFFSLIPWYTNNMPVNDAQVAAHFSSTRPILGICLKRYSMLPNGRAVKRQTHIDIPLEIGLPHFIQDDKMSENGPAFGNFKISLQSVVCHRGVSTESGHYISLVRNPDPNGEGEDRWMRFDDLASERVTDADADKFLHEEYPYLLFYQVIPIEGETGSVTDGEVPIKEGERPPAYSESNASGESKVDSGVGGVSVEGRDSYASTEDSRAGIQRPSLELRRPSTDPSTTSEDRRGRTSMTSERRGSVVFSDTSASSPTRAKTEYLSAPVLDHSQTDGISRPTASRRGSKTTKASSKSRPSSRSDDKRISTSISRLASRLSKDKLDKPVVPPSQAGSKESLDRPSLQVKDPPEGTTGPPAALVAETEQPSDRARLKKEAKEKFRTAHREHQHLSKARRKENKPDRECSVM</sequence>
<dbReference type="Proteomes" id="UP001166286">
    <property type="component" value="Unassembled WGS sequence"/>
</dbReference>
<dbReference type="PROSITE" id="PS50235">
    <property type="entry name" value="USP_3"/>
    <property type="match status" value="1"/>
</dbReference>
<feature type="compositionally biased region" description="Basic and acidic residues" evidence="8">
    <location>
        <begin position="846"/>
        <end position="855"/>
    </location>
</feature>
<name>A0AA39R145_9LECA</name>
<dbReference type="InterPro" id="IPR001394">
    <property type="entry name" value="Peptidase_C19_UCH"/>
</dbReference>
<comment type="catalytic activity">
    <reaction evidence="1">
        <text>Thiol-dependent hydrolysis of ester, thioester, amide, peptide and isopeptide bonds formed by the C-terminal Gly of ubiquitin (a 76-residue protein attached to proteins as an intracellular targeting signal).</text>
        <dbReference type="EC" id="3.4.19.12"/>
    </reaction>
</comment>
<evidence type="ECO:0000259" key="9">
    <source>
        <dbReference type="PROSITE" id="PS50235"/>
    </source>
</evidence>
<keyword evidence="5" id="KW-0833">Ubl conjugation pathway</keyword>
<comment type="caution">
    <text evidence="10">The sequence shown here is derived from an EMBL/GenBank/DDBJ whole genome shotgun (WGS) entry which is preliminary data.</text>
</comment>
<comment type="similarity">
    <text evidence="2">Belongs to the peptidase C19 family.</text>
</comment>
<feature type="domain" description="USP" evidence="9">
    <location>
        <begin position="181"/>
        <end position="597"/>
    </location>
</feature>
<feature type="compositionally biased region" description="Low complexity" evidence="8">
    <location>
        <begin position="25"/>
        <end position="54"/>
    </location>
</feature>
<evidence type="ECO:0000256" key="2">
    <source>
        <dbReference type="ARBA" id="ARBA00009085"/>
    </source>
</evidence>
<dbReference type="SUPFAM" id="SSF54001">
    <property type="entry name" value="Cysteine proteinases"/>
    <property type="match status" value="1"/>
</dbReference>
<proteinExistence type="inferred from homology"/>
<evidence type="ECO:0000256" key="6">
    <source>
        <dbReference type="ARBA" id="ARBA00022801"/>
    </source>
</evidence>
<dbReference type="InterPro" id="IPR028889">
    <property type="entry name" value="USP"/>
</dbReference>
<feature type="region of interest" description="Disordered" evidence="8">
    <location>
        <begin position="370"/>
        <end position="403"/>
    </location>
</feature>
<reference evidence="10" key="1">
    <citation type="submission" date="2023-03" db="EMBL/GenBank/DDBJ databases">
        <title>Complete genome of Cladonia borealis.</title>
        <authorList>
            <person name="Park H."/>
        </authorList>
    </citation>
    <scope>NUCLEOTIDE SEQUENCE</scope>
    <source>
        <strain evidence="10">ANT050790</strain>
    </source>
</reference>
<dbReference type="EMBL" id="JAFEKC020000009">
    <property type="protein sequence ID" value="KAK0512928.1"/>
    <property type="molecule type" value="Genomic_DNA"/>
</dbReference>
<dbReference type="AlphaFoldDB" id="A0AA39R145"/>
<dbReference type="GO" id="GO:0006508">
    <property type="term" value="P:proteolysis"/>
    <property type="evidence" value="ECO:0007669"/>
    <property type="project" value="UniProtKB-KW"/>
</dbReference>
<dbReference type="GO" id="GO:0016579">
    <property type="term" value="P:protein deubiquitination"/>
    <property type="evidence" value="ECO:0007669"/>
    <property type="project" value="InterPro"/>
</dbReference>
<dbReference type="PANTHER" id="PTHR24006">
    <property type="entry name" value="UBIQUITIN CARBOXYL-TERMINAL HYDROLASE"/>
    <property type="match status" value="1"/>
</dbReference>
<feature type="region of interest" description="Disordered" evidence="8">
    <location>
        <begin position="603"/>
        <end position="855"/>
    </location>
</feature>
<keyword evidence="11" id="KW-1185">Reference proteome</keyword>
<dbReference type="InterPro" id="IPR050164">
    <property type="entry name" value="Peptidase_C19"/>
</dbReference>
<organism evidence="10 11">
    <name type="scientific">Cladonia borealis</name>
    <dbReference type="NCBI Taxonomy" id="184061"/>
    <lineage>
        <taxon>Eukaryota</taxon>
        <taxon>Fungi</taxon>
        <taxon>Dikarya</taxon>
        <taxon>Ascomycota</taxon>
        <taxon>Pezizomycotina</taxon>
        <taxon>Lecanoromycetes</taxon>
        <taxon>OSLEUM clade</taxon>
        <taxon>Lecanoromycetidae</taxon>
        <taxon>Lecanorales</taxon>
        <taxon>Lecanorineae</taxon>
        <taxon>Cladoniaceae</taxon>
        <taxon>Cladonia</taxon>
    </lineage>
</organism>
<accession>A0AA39R145</accession>
<evidence type="ECO:0000313" key="11">
    <source>
        <dbReference type="Proteomes" id="UP001166286"/>
    </source>
</evidence>
<protein>
    <recommendedName>
        <fullName evidence="3">ubiquitinyl hydrolase 1</fullName>
        <ecNumber evidence="3">3.4.19.12</ecNumber>
    </recommendedName>
</protein>
<evidence type="ECO:0000256" key="5">
    <source>
        <dbReference type="ARBA" id="ARBA00022786"/>
    </source>
</evidence>
<feature type="compositionally biased region" description="Basic and acidic residues" evidence="8">
    <location>
        <begin position="814"/>
        <end position="837"/>
    </location>
</feature>
<evidence type="ECO:0000256" key="1">
    <source>
        <dbReference type="ARBA" id="ARBA00000707"/>
    </source>
</evidence>
<keyword evidence="6" id="KW-0378">Hydrolase</keyword>
<feature type="compositionally biased region" description="Basic and acidic residues" evidence="8">
    <location>
        <begin position="676"/>
        <end position="691"/>
    </location>
</feature>
<dbReference type="PANTHER" id="PTHR24006:SF722">
    <property type="entry name" value="UBIQUITIN CARBOXYL-TERMINAL HYDROLASE 48"/>
    <property type="match status" value="1"/>
</dbReference>
<evidence type="ECO:0000256" key="8">
    <source>
        <dbReference type="SAM" id="MobiDB-lite"/>
    </source>
</evidence>
<dbReference type="InterPro" id="IPR038765">
    <property type="entry name" value="Papain-like_cys_pep_sf"/>
</dbReference>
<feature type="compositionally biased region" description="Polar residues" evidence="8">
    <location>
        <begin position="695"/>
        <end position="705"/>
    </location>
</feature>
<feature type="region of interest" description="Disordered" evidence="8">
    <location>
        <begin position="1"/>
        <end position="54"/>
    </location>
</feature>
<dbReference type="EC" id="3.4.19.12" evidence="3"/>
<keyword evidence="7" id="KW-0788">Thiol protease</keyword>
<dbReference type="Pfam" id="PF00443">
    <property type="entry name" value="UCH"/>
    <property type="match status" value="1"/>
</dbReference>
<evidence type="ECO:0000256" key="7">
    <source>
        <dbReference type="ARBA" id="ARBA00022807"/>
    </source>
</evidence>
<dbReference type="GO" id="GO:0004843">
    <property type="term" value="F:cysteine-type deubiquitinase activity"/>
    <property type="evidence" value="ECO:0007669"/>
    <property type="project" value="UniProtKB-EC"/>
</dbReference>
<evidence type="ECO:0000256" key="3">
    <source>
        <dbReference type="ARBA" id="ARBA00012759"/>
    </source>
</evidence>
<feature type="compositionally biased region" description="Polar residues" evidence="8">
    <location>
        <begin position="381"/>
        <end position="391"/>
    </location>
</feature>
<gene>
    <name evidence="10" type="ORF">JMJ35_004945</name>
</gene>
<feature type="compositionally biased region" description="Low complexity" evidence="8">
    <location>
        <begin position="736"/>
        <end position="746"/>
    </location>
</feature>
<keyword evidence="4" id="KW-0645">Protease</keyword>
<dbReference type="Gene3D" id="3.90.70.10">
    <property type="entry name" value="Cysteine proteinases"/>
    <property type="match status" value="2"/>
</dbReference>